<sequence length="334" mass="35753">MTHDRAPTLDDVARAAGVHKATASRALNPATRDQVRAETARRITVAARRLGYVPNTIARGLRTSRTAAVGVLIPDLTNPLFPPIVRGIQDRLEQNGYTALLVNTDGDEARERAEFAALRSRRVEGFIVATARRRHPLLTEAVREQISFVTVNRSVELPGVPAVVGDDADGVTQAVAHLRSLGHTRIAHLAGPQDLSTGAVRLRAFQHAAPSSPVVECAAYTEAAGRTAAGHLFEHFADTTAIVAGNDLIALGALAVICARGRSCPRDVSVVGYNDMPFADRFRPPLTTVHVPHHEMGAQGAQLLLERLRDPGSPARTVLLPARLTVRGSTAPVR</sequence>
<evidence type="ECO:0000256" key="3">
    <source>
        <dbReference type="ARBA" id="ARBA00023163"/>
    </source>
</evidence>
<dbReference type="EMBL" id="SUMC01000049">
    <property type="protein sequence ID" value="TKA04675.1"/>
    <property type="molecule type" value="Genomic_DNA"/>
</dbReference>
<dbReference type="Gene3D" id="3.40.50.2300">
    <property type="match status" value="2"/>
</dbReference>
<name>A0A4U0SVZ4_9ACTN</name>
<reference evidence="5 6" key="1">
    <citation type="submission" date="2019-04" db="EMBL/GenBank/DDBJ databases">
        <title>Streptomyces oryziradicis sp. nov., a novel actinomycete isolated from rhizosphere soil of rice (Oryza sativa L.).</title>
        <authorList>
            <person name="Li C."/>
        </authorList>
    </citation>
    <scope>NUCLEOTIDE SEQUENCE [LARGE SCALE GENOMIC DNA]</scope>
    <source>
        <strain evidence="5 6">NEAU-C40</strain>
    </source>
</reference>
<dbReference type="SUPFAM" id="SSF53822">
    <property type="entry name" value="Periplasmic binding protein-like I"/>
    <property type="match status" value="1"/>
</dbReference>
<keyword evidence="2" id="KW-0238">DNA-binding</keyword>
<dbReference type="CDD" id="cd01392">
    <property type="entry name" value="HTH_LacI"/>
    <property type="match status" value="1"/>
</dbReference>
<feature type="domain" description="HTH lacI-type" evidence="4">
    <location>
        <begin position="7"/>
        <end position="63"/>
    </location>
</feature>
<dbReference type="CDD" id="cd06267">
    <property type="entry name" value="PBP1_LacI_sugar_binding-like"/>
    <property type="match status" value="1"/>
</dbReference>
<dbReference type="RefSeq" id="WP_136728193.1">
    <property type="nucleotide sequence ID" value="NZ_JAOPYF010000201.1"/>
</dbReference>
<dbReference type="InterPro" id="IPR046335">
    <property type="entry name" value="LacI/GalR-like_sensor"/>
</dbReference>
<evidence type="ECO:0000259" key="4">
    <source>
        <dbReference type="PROSITE" id="PS50932"/>
    </source>
</evidence>
<dbReference type="Proteomes" id="UP000305778">
    <property type="component" value="Unassembled WGS sequence"/>
</dbReference>
<evidence type="ECO:0000256" key="1">
    <source>
        <dbReference type="ARBA" id="ARBA00023015"/>
    </source>
</evidence>
<evidence type="ECO:0000313" key="6">
    <source>
        <dbReference type="Proteomes" id="UP000305778"/>
    </source>
</evidence>
<dbReference type="Pfam" id="PF00356">
    <property type="entry name" value="LacI"/>
    <property type="match status" value="1"/>
</dbReference>
<dbReference type="PROSITE" id="PS50932">
    <property type="entry name" value="HTH_LACI_2"/>
    <property type="match status" value="1"/>
</dbReference>
<proteinExistence type="predicted"/>
<dbReference type="InterPro" id="IPR028082">
    <property type="entry name" value="Peripla_BP_I"/>
</dbReference>
<evidence type="ECO:0000256" key="2">
    <source>
        <dbReference type="ARBA" id="ARBA00023125"/>
    </source>
</evidence>
<dbReference type="OrthoDB" id="3258243at2"/>
<dbReference type="GO" id="GO:0000976">
    <property type="term" value="F:transcription cis-regulatory region binding"/>
    <property type="evidence" value="ECO:0007669"/>
    <property type="project" value="TreeGrafter"/>
</dbReference>
<dbReference type="GO" id="GO:0003700">
    <property type="term" value="F:DNA-binding transcription factor activity"/>
    <property type="evidence" value="ECO:0007669"/>
    <property type="project" value="TreeGrafter"/>
</dbReference>
<dbReference type="AlphaFoldDB" id="A0A4U0SVZ4"/>
<gene>
    <name evidence="5" type="ORF">FCI23_34945</name>
</gene>
<comment type="caution">
    <text evidence="5">The sequence shown here is derived from an EMBL/GenBank/DDBJ whole genome shotgun (WGS) entry which is preliminary data.</text>
</comment>
<keyword evidence="1" id="KW-0805">Transcription regulation</keyword>
<protein>
    <submittedName>
        <fullName evidence="5">LacI family transcriptional regulator</fullName>
    </submittedName>
</protein>
<organism evidence="5 6">
    <name type="scientific">Actinacidiphila oryziradicis</name>
    <dbReference type="NCBI Taxonomy" id="2571141"/>
    <lineage>
        <taxon>Bacteria</taxon>
        <taxon>Bacillati</taxon>
        <taxon>Actinomycetota</taxon>
        <taxon>Actinomycetes</taxon>
        <taxon>Kitasatosporales</taxon>
        <taxon>Streptomycetaceae</taxon>
        <taxon>Actinacidiphila</taxon>
    </lineage>
</organism>
<dbReference type="Gene3D" id="1.10.260.40">
    <property type="entry name" value="lambda repressor-like DNA-binding domains"/>
    <property type="match status" value="1"/>
</dbReference>
<dbReference type="Pfam" id="PF13377">
    <property type="entry name" value="Peripla_BP_3"/>
    <property type="match status" value="1"/>
</dbReference>
<dbReference type="InterPro" id="IPR010982">
    <property type="entry name" value="Lambda_DNA-bd_dom_sf"/>
</dbReference>
<dbReference type="PANTHER" id="PTHR30146">
    <property type="entry name" value="LACI-RELATED TRANSCRIPTIONAL REPRESSOR"/>
    <property type="match status" value="1"/>
</dbReference>
<dbReference type="PANTHER" id="PTHR30146:SF109">
    <property type="entry name" value="HTH-TYPE TRANSCRIPTIONAL REGULATOR GALS"/>
    <property type="match status" value="1"/>
</dbReference>
<dbReference type="InterPro" id="IPR000843">
    <property type="entry name" value="HTH_LacI"/>
</dbReference>
<dbReference type="SUPFAM" id="SSF47413">
    <property type="entry name" value="lambda repressor-like DNA-binding domains"/>
    <property type="match status" value="1"/>
</dbReference>
<evidence type="ECO:0000313" key="5">
    <source>
        <dbReference type="EMBL" id="TKA04675.1"/>
    </source>
</evidence>
<dbReference type="SMART" id="SM00354">
    <property type="entry name" value="HTH_LACI"/>
    <property type="match status" value="1"/>
</dbReference>
<keyword evidence="6" id="KW-1185">Reference proteome</keyword>
<keyword evidence="3" id="KW-0804">Transcription</keyword>
<accession>A0A4U0SVZ4</accession>